<organism evidence="1 2">
    <name type="scientific">Dermabacter hominis 1368</name>
    <dbReference type="NCBI Taxonomy" id="1450519"/>
    <lineage>
        <taxon>Bacteria</taxon>
        <taxon>Bacillati</taxon>
        <taxon>Actinomycetota</taxon>
        <taxon>Actinomycetes</taxon>
        <taxon>Micrococcales</taxon>
        <taxon>Dermabacteraceae</taxon>
        <taxon>Dermabacter</taxon>
    </lineage>
</organism>
<protein>
    <submittedName>
        <fullName evidence="1">Uncharacterized protein</fullName>
    </submittedName>
</protein>
<keyword evidence="2" id="KW-1185">Reference proteome</keyword>
<evidence type="ECO:0000313" key="1">
    <source>
        <dbReference type="EMBL" id="KDS92571.1"/>
    </source>
</evidence>
<dbReference type="Proteomes" id="UP000030182">
    <property type="component" value="Unassembled WGS sequence"/>
</dbReference>
<sequence>MSAFSNARTASDAFMRESIAHPAPALGVVLVEFTQYLNDLRVSNLSGRQRLFQPLVMRLLRKPQHPARHRHRHSNAGTGRGHLLDEWEHYFGGVI</sequence>
<name>A0ABR4SHB1_9MICO</name>
<reference evidence="1 2" key="1">
    <citation type="submission" date="2014-01" db="EMBL/GenBank/DDBJ databases">
        <title>Draft genome sequence of the multidrug-resistant clinical isolate Dermabacter hominis 1368.</title>
        <authorList>
            <person name="Albersmeier A."/>
            <person name="Bomholt C."/>
            <person name="Glaub A."/>
            <person name="Ruckert C."/>
            <person name="Soriano F."/>
            <person name="Fernandez-Natal I."/>
            <person name="Tauch A."/>
        </authorList>
    </citation>
    <scope>NUCLEOTIDE SEQUENCE [LARGE SCALE GENOMIC DNA]</scope>
    <source>
        <strain evidence="1 2">1368</strain>
    </source>
</reference>
<gene>
    <name evidence="1" type="ORF">DHOM_10225</name>
</gene>
<proteinExistence type="predicted"/>
<comment type="caution">
    <text evidence="1">The sequence shown here is derived from an EMBL/GenBank/DDBJ whole genome shotgun (WGS) entry which is preliminary data.</text>
</comment>
<evidence type="ECO:0000313" key="2">
    <source>
        <dbReference type="Proteomes" id="UP000030182"/>
    </source>
</evidence>
<dbReference type="EMBL" id="JDRS01000022">
    <property type="protein sequence ID" value="KDS92571.1"/>
    <property type="molecule type" value="Genomic_DNA"/>
</dbReference>
<accession>A0ABR4SHB1</accession>